<dbReference type="GO" id="GO:0005524">
    <property type="term" value="F:ATP binding"/>
    <property type="evidence" value="ECO:0007669"/>
    <property type="project" value="UniProtKB-KW"/>
</dbReference>
<dbReference type="OrthoDB" id="2290519at2"/>
<dbReference type="SUPFAM" id="SSF52540">
    <property type="entry name" value="P-loop containing nucleoside triphosphate hydrolases"/>
    <property type="match status" value="1"/>
</dbReference>
<dbReference type="Gene3D" id="3.40.50.300">
    <property type="entry name" value="P-loop containing nucleotide triphosphate hydrolases"/>
    <property type="match status" value="1"/>
</dbReference>
<keyword evidence="1" id="KW-0547">Nucleotide-binding</keyword>
<evidence type="ECO:0000313" key="2">
    <source>
        <dbReference type="Proteomes" id="UP000270219"/>
    </source>
</evidence>
<evidence type="ECO:0000313" key="1">
    <source>
        <dbReference type="EMBL" id="RLL48262.1"/>
    </source>
</evidence>
<sequence length="50" mass="5494">MNNLIELEHVTKKYANKGILEEISLSIKEGECIGILGNNGVGKRLIQLIS</sequence>
<dbReference type="RefSeq" id="WP_121521281.1">
    <property type="nucleotide sequence ID" value="NZ_RCHR01000001.1"/>
</dbReference>
<protein>
    <submittedName>
        <fullName evidence="1">ATP-binding cassette domain-containing protein</fullName>
    </submittedName>
</protein>
<dbReference type="InterPro" id="IPR027417">
    <property type="entry name" value="P-loop_NTPase"/>
</dbReference>
<gene>
    <name evidence="1" type="ORF">D8M04_03025</name>
</gene>
<dbReference type="EMBL" id="RCHR01000001">
    <property type="protein sequence ID" value="RLL48262.1"/>
    <property type="molecule type" value="Genomic_DNA"/>
</dbReference>
<dbReference type="AlphaFoldDB" id="A0A498DDH3"/>
<keyword evidence="1" id="KW-0067">ATP-binding</keyword>
<comment type="caution">
    <text evidence="1">The sequence shown here is derived from an EMBL/GenBank/DDBJ whole genome shotgun (WGS) entry which is preliminary data.</text>
</comment>
<organism evidence="1 2">
    <name type="scientific">Oceanobacillus piezotolerans</name>
    <dbReference type="NCBI Taxonomy" id="2448030"/>
    <lineage>
        <taxon>Bacteria</taxon>
        <taxon>Bacillati</taxon>
        <taxon>Bacillota</taxon>
        <taxon>Bacilli</taxon>
        <taxon>Bacillales</taxon>
        <taxon>Bacillaceae</taxon>
        <taxon>Oceanobacillus</taxon>
    </lineage>
</organism>
<accession>A0A498DDH3</accession>
<name>A0A498DDH3_9BACI</name>
<proteinExistence type="predicted"/>
<dbReference type="Proteomes" id="UP000270219">
    <property type="component" value="Unassembled WGS sequence"/>
</dbReference>
<reference evidence="1 2" key="1">
    <citation type="submission" date="2018-10" db="EMBL/GenBank/DDBJ databases">
        <title>Oceanobacillus sp. YLB-02 draft genome.</title>
        <authorList>
            <person name="Yu L."/>
        </authorList>
    </citation>
    <scope>NUCLEOTIDE SEQUENCE [LARGE SCALE GENOMIC DNA]</scope>
    <source>
        <strain evidence="1 2">YLB-02</strain>
    </source>
</reference>
<keyword evidence="2" id="KW-1185">Reference proteome</keyword>